<evidence type="ECO:0000259" key="1">
    <source>
        <dbReference type="SMART" id="SM00867"/>
    </source>
</evidence>
<dbReference type="OrthoDB" id="9811006at2"/>
<gene>
    <name evidence="2" type="ORF">DCC81_22040</name>
</gene>
<dbReference type="PANTHER" id="PTHR34406:SF1">
    <property type="entry name" value="PROTEIN YCEI"/>
    <property type="match status" value="1"/>
</dbReference>
<dbReference type="RefSeq" id="WP_108688830.1">
    <property type="nucleotide sequence ID" value="NZ_QCYK01000003.1"/>
</dbReference>
<dbReference type="InterPro" id="IPR036761">
    <property type="entry name" value="TTHA0802/YceI-like_sf"/>
</dbReference>
<dbReference type="EMBL" id="QCYK01000003">
    <property type="protein sequence ID" value="PUZ23086.1"/>
    <property type="molecule type" value="Genomic_DNA"/>
</dbReference>
<dbReference type="AlphaFoldDB" id="A0A2T7BDC3"/>
<reference evidence="2 3" key="1">
    <citation type="submission" date="2018-04" db="EMBL/GenBank/DDBJ databases">
        <title>Chitinophaga fuyangensis sp. nov., isolated from soil in a chemical factory.</title>
        <authorList>
            <person name="Chen K."/>
        </authorList>
    </citation>
    <scope>NUCLEOTIDE SEQUENCE [LARGE SCALE GENOMIC DNA]</scope>
    <source>
        <strain evidence="2 3">LY-1</strain>
    </source>
</reference>
<comment type="caution">
    <text evidence="2">The sequence shown here is derived from an EMBL/GenBank/DDBJ whole genome shotgun (WGS) entry which is preliminary data.</text>
</comment>
<dbReference type="InterPro" id="IPR007372">
    <property type="entry name" value="Lipid/polyisoprenoid-bd_YceI"/>
</dbReference>
<evidence type="ECO:0000313" key="2">
    <source>
        <dbReference type="EMBL" id="PUZ23086.1"/>
    </source>
</evidence>
<proteinExistence type="predicted"/>
<dbReference type="Proteomes" id="UP000244450">
    <property type="component" value="Unassembled WGS sequence"/>
</dbReference>
<evidence type="ECO:0000313" key="3">
    <source>
        <dbReference type="Proteomes" id="UP000244450"/>
    </source>
</evidence>
<dbReference type="PANTHER" id="PTHR34406">
    <property type="entry name" value="PROTEIN YCEI"/>
    <property type="match status" value="1"/>
</dbReference>
<dbReference type="SUPFAM" id="SSF101874">
    <property type="entry name" value="YceI-like"/>
    <property type="match status" value="1"/>
</dbReference>
<dbReference type="Gene3D" id="2.40.128.110">
    <property type="entry name" value="Lipid/polyisoprenoid-binding, YceI-like"/>
    <property type="match status" value="1"/>
</dbReference>
<dbReference type="SMART" id="SM00867">
    <property type="entry name" value="YceI"/>
    <property type="match status" value="1"/>
</dbReference>
<organism evidence="2 3">
    <name type="scientific">Chitinophaga parva</name>
    <dbReference type="NCBI Taxonomy" id="2169414"/>
    <lineage>
        <taxon>Bacteria</taxon>
        <taxon>Pseudomonadati</taxon>
        <taxon>Bacteroidota</taxon>
        <taxon>Chitinophagia</taxon>
        <taxon>Chitinophagales</taxon>
        <taxon>Chitinophagaceae</taxon>
        <taxon>Chitinophaga</taxon>
    </lineage>
</organism>
<dbReference type="Pfam" id="PF04264">
    <property type="entry name" value="YceI"/>
    <property type="match status" value="1"/>
</dbReference>
<sequence>MAKYKWALDPMHSELQFKVKHLAITNITGSFNHYTVDVETEEEDFKTATVNFAAKVDSVSTNNAQRDEHLRSPDFFDVNKFPEIKFKATKIESVDNDGSYEVYGDLTIRDVTKPVKLDVEFGGVIKDPYGQTKAGFTIHGKINRKDYGLTYNALTEAGGLVISDEVKLAAEVQLIKQPA</sequence>
<protein>
    <recommendedName>
        <fullName evidence="1">Lipid/polyisoprenoid-binding YceI-like domain-containing protein</fullName>
    </recommendedName>
</protein>
<feature type="domain" description="Lipid/polyisoprenoid-binding YceI-like" evidence="1">
    <location>
        <begin position="5"/>
        <end position="175"/>
    </location>
</feature>
<keyword evidence="3" id="KW-1185">Reference proteome</keyword>
<accession>A0A2T7BDC3</accession>
<name>A0A2T7BDC3_9BACT</name>